<protein>
    <recommendedName>
        <fullName evidence="17">Phosphoribosylformylglycinamidine synthase</fullName>
        <ecNumber evidence="4">6.3.5.3</ecNumber>
    </recommendedName>
    <alternativeName>
        <fullName evidence="14">Formylglycinamide ribonucleotide amidotransferase</fullName>
    </alternativeName>
    <alternativeName>
        <fullName evidence="13">Formylglycinamide ribotide amidotransferase</fullName>
    </alternativeName>
</protein>
<keyword evidence="23" id="KW-1185">Reference proteome</keyword>
<evidence type="ECO:0000256" key="8">
    <source>
        <dbReference type="ARBA" id="ARBA00022741"/>
    </source>
</evidence>
<evidence type="ECO:0000259" key="21">
    <source>
        <dbReference type="Pfam" id="PF22689"/>
    </source>
</evidence>
<dbReference type="EMBL" id="CP119881">
    <property type="protein sequence ID" value="WFD36460.1"/>
    <property type="molecule type" value="Genomic_DNA"/>
</dbReference>
<dbReference type="Pfam" id="PF02769">
    <property type="entry name" value="AIRS_C"/>
    <property type="match status" value="2"/>
</dbReference>
<comment type="function">
    <text evidence="16">Phosphoribosylformylglycinamidine synthase involved in the purines biosynthetic pathway. Catalyzes the ATP-dependent conversion of formylglycinamide ribonucleotide (FGAR) and glutamine to yield formylglycinamidine ribonucleotide (FGAM) and glutamate.</text>
</comment>
<dbReference type="InterPro" id="IPR010918">
    <property type="entry name" value="PurM-like_C_dom"/>
</dbReference>
<dbReference type="FunFam" id="3.90.650.10:FF:000005">
    <property type="entry name" value="Phosphoribosylformylglycinamidine synthase"/>
    <property type="match status" value="1"/>
</dbReference>
<name>A0AAF0ETE7_9BASI</name>
<keyword evidence="10" id="KW-0067">ATP-binding</keyword>
<comment type="similarity">
    <text evidence="3">In the N-terminal section; belongs to the FGAMS family.</text>
</comment>
<dbReference type="PROSITE" id="PS51273">
    <property type="entry name" value="GATASE_TYPE_1"/>
    <property type="match status" value="1"/>
</dbReference>
<keyword evidence="5" id="KW-0963">Cytoplasm</keyword>
<dbReference type="EC" id="6.3.5.3" evidence="4"/>
<sequence>MDSPCPCGLSLLGTSTALPAKRAQLLKQVRAIAPQVTSIDGVYIHHILPNHSCMTALTEGHEARATLDKLLSCGDHVELDGTAEAIKAAMDGKPLEGTVVLFVQPRPGNITPWSSKATDIVSMCGVSDVKRLERGVAYVIRTESPLGDALGRIESLIHDRMTQIISTKPPSATLEELFHESKPRDLRTVSLISETGETDWNQAHDRLVESNNKFGLALADDEINYLVDAFVRGQHDLAALKRNPTDVELFMFAQVNSEHCRHKIFNASWMIDGKRREHSLFAMIRNTHQVTPQHTLSAYSDNAAVIAGYTAERFYVDPNSEFSYAKIEEDMPLLAKVETHNHPTAISPYPGASTGSGGEIRDEGAVGRGSKPKAGLVGFMTSNILIPDDQGALPWEEDFGTPAHIATAYEIMRDAPIGAASFNNEFGRPALTGFWRTYSERVPSAGGLEVRGYHKPIMLAGGVGHVRPQYVHKGKITPGDHIIVLGGPAYLIGLGGGSSSSMAGGGAERADLDFASVQRENPELQRRCQQVIDTCCALPDNPIVSIHDVGAGGMSNALPELVHDAGLGGKFELRDLPVGDPSLSPLEIWCNESQERYVLAVHPQDVEKFAKIAERERCPFADVGVATEEHRLVVTDRLLGNTPIDLPMETLFGKTPKMFRSADHATPEYVPFDATLASYVSGDDNERLAEAVSRVLRLPTVASKQFLVTIGDRSITGLVSRDQLVGPWQVPVADVAVTRTSYGFTCSTGEAMATGERTPLALISGAAAARMAVAESLTNLAAALVDDIERVKLSANWMCAANSGDEGARLYDAVQAIGLDLCPKLGISVPVGKDSMSMKMAWKQDGEDRSVTAPLSPVITAFAPVSDTCSTWTPELQLIADKTVLLFVDLAGGKQRLGGSAVAQVFRQLGHEAPDVEDAAVLRAFFGAMSTLKQLHVHKRDVPALVLAYHDRSDGGLLATIAEMAFAGRCGVEVSLETISPNGPVPALFNEELGAVLQVREKDVRAVSTVMEMMGVPSKDLHVIGNVTAEETIRITRKGETVYENSRATLQQKWSEVSYRMQSLRDNPECAVSEFDMIAEPRDSKNALTFDLTFAPGDSPERPFNSGPRVAILREQGVNGQIEMAWSFAAAGFTAIDVHMSDLIAGRVSLDSFNGFAACGGFSYGDVLGAGVGWARSILLKPHVRSQFEAFFARPDTFAIGVCNGCQMVSHIGREGVVPGAKNWPHLEHNESGSFEARYVMVEIPESDSIFFKGMEGSRLPVAVAHGEGRMQFDSAEDHEAVEKAGHVALRYADDRYPINPNGSTARIAGVTANDGRVLILMPHPERNTIADSLSWQPMGTGSWKGRGPWFRMFENARAFVG</sequence>
<dbReference type="GO" id="GO:0005737">
    <property type="term" value="C:cytoplasm"/>
    <property type="evidence" value="ECO:0007669"/>
    <property type="project" value="UniProtKB-SubCell"/>
</dbReference>
<keyword evidence="11" id="KW-0460">Magnesium</keyword>
<dbReference type="PANTHER" id="PTHR10099:SF1">
    <property type="entry name" value="PHOSPHORIBOSYLFORMYLGLYCINAMIDINE SYNTHASE"/>
    <property type="match status" value="1"/>
</dbReference>
<dbReference type="GO" id="GO:0046872">
    <property type="term" value="F:metal ion binding"/>
    <property type="evidence" value="ECO:0007669"/>
    <property type="project" value="UniProtKB-KW"/>
</dbReference>
<dbReference type="HAMAP" id="MF_00419">
    <property type="entry name" value="PurL_1"/>
    <property type="match status" value="1"/>
</dbReference>
<comment type="pathway">
    <text evidence="2">Purine metabolism; IMP biosynthesis via de novo pathway; 5-amino-1-(5-phospho-D-ribosyl)imidazole from N(2)-formyl-N(1)-(5-phospho-D-ribosyl)glycinamide: step 1/2.</text>
</comment>
<evidence type="ECO:0000259" key="20">
    <source>
        <dbReference type="Pfam" id="PF18076"/>
    </source>
</evidence>
<evidence type="ECO:0000256" key="3">
    <source>
        <dbReference type="ARBA" id="ARBA00008608"/>
    </source>
</evidence>
<reference evidence="22" key="1">
    <citation type="submission" date="2023-03" db="EMBL/GenBank/DDBJ databases">
        <title>Mating type loci evolution in Malassezia.</title>
        <authorList>
            <person name="Coelho M.A."/>
        </authorList>
    </citation>
    <scope>NUCLEOTIDE SEQUENCE</scope>
    <source>
        <strain evidence="22">CBS 11721</strain>
    </source>
</reference>
<evidence type="ECO:0000256" key="6">
    <source>
        <dbReference type="ARBA" id="ARBA00022598"/>
    </source>
</evidence>
<dbReference type="Pfam" id="PF18072">
    <property type="entry name" value="FGAR-AT_linker"/>
    <property type="match status" value="1"/>
</dbReference>
<dbReference type="SUPFAM" id="SSF52317">
    <property type="entry name" value="Class I glutamine amidotransferase-like"/>
    <property type="match status" value="1"/>
</dbReference>
<dbReference type="GO" id="GO:0005524">
    <property type="term" value="F:ATP binding"/>
    <property type="evidence" value="ECO:0007669"/>
    <property type="project" value="UniProtKB-KW"/>
</dbReference>
<dbReference type="FunFam" id="3.40.50.880:FF:000008">
    <property type="entry name" value="Phosphoribosylformylglycinamidine synthase"/>
    <property type="match status" value="1"/>
</dbReference>
<evidence type="ECO:0000256" key="17">
    <source>
        <dbReference type="ARBA" id="ARBA00071729"/>
    </source>
</evidence>
<dbReference type="Proteomes" id="UP001219933">
    <property type="component" value="Chromosome 5"/>
</dbReference>
<dbReference type="Pfam" id="PF22689">
    <property type="entry name" value="FGAR-AT_PurM_N-like"/>
    <property type="match status" value="1"/>
</dbReference>
<comment type="subcellular location">
    <subcellularLocation>
        <location evidence="1">Cytoplasm</location>
    </subcellularLocation>
</comment>
<dbReference type="SUPFAM" id="SSF56042">
    <property type="entry name" value="PurM C-terminal domain-like"/>
    <property type="match status" value="2"/>
</dbReference>
<gene>
    <name evidence="22" type="primary">ADE6</name>
    <name evidence="22" type="ORF">MCUN1_003339</name>
</gene>
<evidence type="ECO:0000256" key="12">
    <source>
        <dbReference type="ARBA" id="ARBA00022962"/>
    </source>
</evidence>
<feature type="domain" description="PurM-like C-terminal" evidence="18">
    <location>
        <begin position="478"/>
        <end position="636"/>
    </location>
</feature>
<dbReference type="NCBIfam" id="NF003672">
    <property type="entry name" value="PRK05297.1"/>
    <property type="match status" value="1"/>
</dbReference>
<dbReference type="InterPro" id="IPR036921">
    <property type="entry name" value="PurM-like_N_sf"/>
</dbReference>
<evidence type="ECO:0000256" key="1">
    <source>
        <dbReference type="ARBA" id="ARBA00004496"/>
    </source>
</evidence>
<organism evidence="22 23">
    <name type="scientific">Malassezia cuniculi</name>
    <dbReference type="NCBI Taxonomy" id="948313"/>
    <lineage>
        <taxon>Eukaryota</taxon>
        <taxon>Fungi</taxon>
        <taxon>Dikarya</taxon>
        <taxon>Basidiomycota</taxon>
        <taxon>Ustilaginomycotina</taxon>
        <taxon>Malasseziomycetes</taxon>
        <taxon>Malasseziales</taxon>
        <taxon>Malasseziaceae</taxon>
        <taxon>Malassezia</taxon>
    </lineage>
</organism>
<dbReference type="InterPro" id="IPR040707">
    <property type="entry name" value="FGAR-AT_N"/>
</dbReference>
<dbReference type="SMART" id="SM01211">
    <property type="entry name" value="GATase_5"/>
    <property type="match status" value="1"/>
</dbReference>
<dbReference type="Gene3D" id="3.90.650.10">
    <property type="entry name" value="PurM-like C-terminal domain"/>
    <property type="match status" value="2"/>
</dbReference>
<evidence type="ECO:0000256" key="11">
    <source>
        <dbReference type="ARBA" id="ARBA00022842"/>
    </source>
</evidence>
<feature type="domain" description="FGAR-AT PurM N-terminal-like" evidence="21">
    <location>
        <begin position="703"/>
        <end position="864"/>
    </location>
</feature>
<comment type="catalytic activity">
    <reaction evidence="15">
        <text>N(2)-formyl-N(1)-(5-phospho-beta-D-ribosyl)glycinamide + L-glutamine + ATP + H2O = 2-formamido-N(1)-(5-O-phospho-beta-D-ribosyl)acetamidine + L-glutamate + ADP + phosphate + H(+)</text>
        <dbReference type="Rhea" id="RHEA:17129"/>
        <dbReference type="ChEBI" id="CHEBI:15377"/>
        <dbReference type="ChEBI" id="CHEBI:15378"/>
        <dbReference type="ChEBI" id="CHEBI:29985"/>
        <dbReference type="ChEBI" id="CHEBI:30616"/>
        <dbReference type="ChEBI" id="CHEBI:43474"/>
        <dbReference type="ChEBI" id="CHEBI:58359"/>
        <dbReference type="ChEBI" id="CHEBI:147286"/>
        <dbReference type="ChEBI" id="CHEBI:147287"/>
        <dbReference type="ChEBI" id="CHEBI:456216"/>
        <dbReference type="EC" id="6.3.5.3"/>
    </reaction>
</comment>
<evidence type="ECO:0000256" key="13">
    <source>
        <dbReference type="ARBA" id="ARBA00029823"/>
    </source>
</evidence>
<keyword evidence="7" id="KW-0479">Metal-binding</keyword>
<dbReference type="SUPFAM" id="SSF109736">
    <property type="entry name" value="FGAM synthase PurL, linker domain"/>
    <property type="match status" value="1"/>
</dbReference>
<evidence type="ECO:0000256" key="5">
    <source>
        <dbReference type="ARBA" id="ARBA00022490"/>
    </source>
</evidence>
<evidence type="ECO:0000256" key="9">
    <source>
        <dbReference type="ARBA" id="ARBA00022755"/>
    </source>
</evidence>
<keyword evidence="6 22" id="KW-0436">Ligase</keyword>
<feature type="domain" description="PurM-like C-terminal" evidence="18">
    <location>
        <begin position="895"/>
        <end position="1036"/>
    </location>
</feature>
<dbReference type="InterPro" id="IPR036676">
    <property type="entry name" value="PurM-like_C_sf"/>
</dbReference>
<evidence type="ECO:0000256" key="14">
    <source>
        <dbReference type="ARBA" id="ARBA00032632"/>
    </source>
</evidence>
<dbReference type="CDD" id="cd02203">
    <property type="entry name" value="PurL_repeat1"/>
    <property type="match status" value="1"/>
</dbReference>
<dbReference type="FunFam" id="3.30.1330.10:FF:000002">
    <property type="entry name" value="Phosphoribosylformylglycinamidine synthase"/>
    <property type="match status" value="1"/>
</dbReference>
<keyword evidence="9" id="KW-0658">Purine biosynthesis</keyword>
<dbReference type="SUPFAM" id="SSF55326">
    <property type="entry name" value="PurM N-terminal domain-like"/>
    <property type="match status" value="2"/>
</dbReference>
<dbReference type="CDD" id="cd01740">
    <property type="entry name" value="GATase1_FGAR_AT"/>
    <property type="match status" value="1"/>
</dbReference>
<dbReference type="InterPro" id="IPR010073">
    <property type="entry name" value="PurL_large"/>
</dbReference>
<dbReference type="FunFam" id="3.30.1330.10:FF:000005">
    <property type="entry name" value="Phosphoribosylformylglycinamidine synthase"/>
    <property type="match status" value="1"/>
</dbReference>
<dbReference type="Gene3D" id="3.40.50.880">
    <property type="match status" value="1"/>
</dbReference>
<evidence type="ECO:0000256" key="7">
    <source>
        <dbReference type="ARBA" id="ARBA00022723"/>
    </source>
</evidence>
<evidence type="ECO:0000256" key="15">
    <source>
        <dbReference type="ARBA" id="ARBA00052585"/>
    </source>
</evidence>
<evidence type="ECO:0000256" key="2">
    <source>
        <dbReference type="ARBA" id="ARBA00004920"/>
    </source>
</evidence>
<keyword evidence="12" id="KW-0315">Glutamine amidotransferase</keyword>
<evidence type="ECO:0000313" key="23">
    <source>
        <dbReference type="Proteomes" id="UP001219933"/>
    </source>
</evidence>
<keyword evidence="8" id="KW-0547">Nucleotide-binding</keyword>
<dbReference type="FunFam" id="3.90.650.10:FF:000024">
    <property type="entry name" value="Phosphoribosylformylglycinamidine synthase"/>
    <property type="match status" value="1"/>
</dbReference>
<feature type="domain" description="Phosphoribosylformylglycinamidine synthase linker" evidence="19">
    <location>
        <begin position="208"/>
        <end position="263"/>
    </location>
</feature>
<dbReference type="PANTHER" id="PTHR10099">
    <property type="entry name" value="PHOSPHORIBOSYLFORMYLGLYCINAMIDINE SYNTHASE"/>
    <property type="match status" value="1"/>
</dbReference>
<feature type="domain" description="Phosphoribosylformylglycinamidine synthase N-terminal" evidence="20">
    <location>
        <begin position="61"/>
        <end position="172"/>
    </location>
</feature>
<evidence type="ECO:0000313" key="22">
    <source>
        <dbReference type="EMBL" id="WFD36460.1"/>
    </source>
</evidence>
<dbReference type="Pfam" id="PF13507">
    <property type="entry name" value="GATase_5"/>
    <property type="match status" value="1"/>
</dbReference>
<dbReference type="GO" id="GO:0006189">
    <property type="term" value="P:'de novo' IMP biosynthetic process"/>
    <property type="evidence" value="ECO:0007669"/>
    <property type="project" value="InterPro"/>
</dbReference>
<evidence type="ECO:0000259" key="19">
    <source>
        <dbReference type="Pfam" id="PF18072"/>
    </source>
</evidence>
<evidence type="ECO:0000256" key="4">
    <source>
        <dbReference type="ARBA" id="ARBA00012747"/>
    </source>
</evidence>
<dbReference type="Gene3D" id="3.30.1330.10">
    <property type="entry name" value="PurM-like, N-terminal domain"/>
    <property type="match status" value="2"/>
</dbReference>
<proteinExistence type="inferred from homology"/>
<accession>A0AAF0ETE7</accession>
<evidence type="ECO:0000259" key="18">
    <source>
        <dbReference type="Pfam" id="PF02769"/>
    </source>
</evidence>
<dbReference type="CDD" id="cd02204">
    <property type="entry name" value="PurL_repeat2"/>
    <property type="match status" value="1"/>
</dbReference>
<evidence type="ECO:0000256" key="16">
    <source>
        <dbReference type="ARBA" id="ARBA00057317"/>
    </source>
</evidence>
<dbReference type="Gene3D" id="1.10.8.750">
    <property type="entry name" value="Phosphoribosylformylglycinamidine synthase, linker domain"/>
    <property type="match status" value="1"/>
</dbReference>
<dbReference type="NCBIfam" id="TIGR01735">
    <property type="entry name" value="FGAM_synt"/>
    <property type="match status" value="1"/>
</dbReference>
<dbReference type="InterPro" id="IPR029062">
    <property type="entry name" value="Class_I_gatase-like"/>
</dbReference>
<dbReference type="SUPFAM" id="SSF82697">
    <property type="entry name" value="PurS-like"/>
    <property type="match status" value="1"/>
</dbReference>
<dbReference type="InterPro" id="IPR036604">
    <property type="entry name" value="PurS-like_sf"/>
</dbReference>
<dbReference type="Pfam" id="PF18076">
    <property type="entry name" value="FGAR-AT_N"/>
    <property type="match status" value="1"/>
</dbReference>
<evidence type="ECO:0000256" key="10">
    <source>
        <dbReference type="ARBA" id="ARBA00022840"/>
    </source>
</evidence>
<dbReference type="InterPro" id="IPR041609">
    <property type="entry name" value="PurL_linker"/>
</dbReference>
<dbReference type="InterPro" id="IPR055181">
    <property type="entry name" value="FGAR-AT_PurM_N-like"/>
</dbReference>
<dbReference type="GO" id="GO:0004642">
    <property type="term" value="F:phosphoribosylformylglycinamidine synthase activity"/>
    <property type="evidence" value="ECO:0007669"/>
    <property type="project" value="UniProtKB-EC"/>
</dbReference>